<dbReference type="EMBL" id="JACVVK020000840">
    <property type="protein sequence ID" value="KAK7441973.1"/>
    <property type="molecule type" value="Genomic_DNA"/>
</dbReference>
<gene>
    <name evidence="1" type="ORF">BaRGS_00040544</name>
</gene>
<reference evidence="1 2" key="1">
    <citation type="journal article" date="2023" name="Sci. Data">
        <title>Genome assembly of the Korean intertidal mud-creeper Batillaria attramentaria.</title>
        <authorList>
            <person name="Patra A.K."/>
            <person name="Ho P.T."/>
            <person name="Jun S."/>
            <person name="Lee S.J."/>
            <person name="Kim Y."/>
            <person name="Won Y.J."/>
        </authorList>
    </citation>
    <scope>NUCLEOTIDE SEQUENCE [LARGE SCALE GENOMIC DNA]</scope>
    <source>
        <strain evidence="1">Wonlab-2016</strain>
    </source>
</reference>
<evidence type="ECO:0000313" key="1">
    <source>
        <dbReference type="EMBL" id="KAK7441973.1"/>
    </source>
</evidence>
<dbReference type="Proteomes" id="UP001519460">
    <property type="component" value="Unassembled WGS sequence"/>
</dbReference>
<keyword evidence="2" id="KW-1185">Reference proteome</keyword>
<proteinExistence type="predicted"/>
<comment type="caution">
    <text evidence="1">The sequence shown here is derived from an EMBL/GenBank/DDBJ whole genome shotgun (WGS) entry which is preliminary data.</text>
</comment>
<protein>
    <submittedName>
        <fullName evidence="1">Uncharacterized protein</fullName>
    </submittedName>
</protein>
<name>A0ABD0IZQ3_9CAEN</name>
<sequence>MGGGDLFRKRERRRLLMSDRENEFPITSVLCVSPVSRCVPGLQVCPRFPGVSPVSVCVPGFQVCPRFPCVSPVSVCPRFPGVSPVSSVYRWFAVTCLYRAKHSLLSRDNNHKDKITSGDGAEVPQDTELLEQKVQQTVTGWYVKSVRYDDYQRSDSTGLKPRSRPAYE</sequence>
<dbReference type="AlphaFoldDB" id="A0ABD0IZQ3"/>
<evidence type="ECO:0000313" key="2">
    <source>
        <dbReference type="Proteomes" id="UP001519460"/>
    </source>
</evidence>
<organism evidence="1 2">
    <name type="scientific">Batillaria attramentaria</name>
    <dbReference type="NCBI Taxonomy" id="370345"/>
    <lineage>
        <taxon>Eukaryota</taxon>
        <taxon>Metazoa</taxon>
        <taxon>Spiralia</taxon>
        <taxon>Lophotrochozoa</taxon>
        <taxon>Mollusca</taxon>
        <taxon>Gastropoda</taxon>
        <taxon>Caenogastropoda</taxon>
        <taxon>Sorbeoconcha</taxon>
        <taxon>Cerithioidea</taxon>
        <taxon>Batillariidae</taxon>
        <taxon>Batillaria</taxon>
    </lineage>
</organism>
<accession>A0ABD0IZQ3</accession>